<name>W9RGY6_9ROSA</name>
<keyword evidence="4" id="KW-0539">Nucleus</keyword>
<gene>
    <name evidence="7" type="ORF">L484_016300</name>
</gene>
<dbReference type="STRING" id="981085.W9RGY6"/>
<dbReference type="AlphaFoldDB" id="W9RGY6"/>
<dbReference type="InterPro" id="IPR003441">
    <property type="entry name" value="NAC-dom"/>
</dbReference>
<sequence length="243" mass="27454">MQELPPGFRFYPTEEELVSFYLLNKLEGKREEINRVINVIDIYGIEPWDLPKYSGELCRGDTEQWFFFTPRQEREARGGRPNRTTASGYWKATGSPGYVYSPDSKVIGVKKTMVFYKGKAPTGRKTKWKMNEYRAIEAANPDGATTPKLRHEFSLCRVYVISGSFRAFDRRPLEVTGDPQHQGDRAGPSAQNTTMVEKAGSSSETSSSGDLADPPGASGSNTDWEMNDDLEQTFLELDELQWP</sequence>
<feature type="compositionally biased region" description="Acidic residues" evidence="5">
    <location>
        <begin position="225"/>
        <end position="243"/>
    </location>
</feature>
<evidence type="ECO:0000256" key="4">
    <source>
        <dbReference type="ARBA" id="ARBA00023242"/>
    </source>
</evidence>
<evidence type="ECO:0000313" key="8">
    <source>
        <dbReference type="Proteomes" id="UP000030645"/>
    </source>
</evidence>
<dbReference type="KEGG" id="mnt:21399352"/>
<dbReference type="eggNOG" id="ENOG502QQPM">
    <property type="taxonomic scope" value="Eukaryota"/>
</dbReference>
<dbReference type="Gene3D" id="2.170.150.80">
    <property type="entry name" value="NAC domain"/>
    <property type="match status" value="1"/>
</dbReference>
<evidence type="ECO:0000259" key="6">
    <source>
        <dbReference type="PROSITE" id="PS51005"/>
    </source>
</evidence>
<dbReference type="Pfam" id="PF02365">
    <property type="entry name" value="NAM"/>
    <property type="match status" value="1"/>
</dbReference>
<dbReference type="Proteomes" id="UP000030645">
    <property type="component" value="Unassembled WGS sequence"/>
</dbReference>
<dbReference type="EMBL" id="KE345044">
    <property type="protein sequence ID" value="EXB91230.1"/>
    <property type="molecule type" value="Genomic_DNA"/>
</dbReference>
<dbReference type="PROSITE" id="PS51005">
    <property type="entry name" value="NAC"/>
    <property type="match status" value="1"/>
</dbReference>
<evidence type="ECO:0000256" key="3">
    <source>
        <dbReference type="ARBA" id="ARBA00023163"/>
    </source>
</evidence>
<evidence type="ECO:0000256" key="2">
    <source>
        <dbReference type="ARBA" id="ARBA00023125"/>
    </source>
</evidence>
<accession>W9RGY6</accession>
<evidence type="ECO:0000313" key="7">
    <source>
        <dbReference type="EMBL" id="EXB91230.1"/>
    </source>
</evidence>
<dbReference type="OrthoDB" id="622307at2759"/>
<evidence type="ECO:0000256" key="1">
    <source>
        <dbReference type="ARBA" id="ARBA00023015"/>
    </source>
</evidence>
<feature type="domain" description="NAC" evidence="6">
    <location>
        <begin position="4"/>
        <end position="161"/>
    </location>
</feature>
<keyword evidence="3" id="KW-0804">Transcription</keyword>
<dbReference type="InterPro" id="IPR036093">
    <property type="entry name" value="NAC_dom_sf"/>
</dbReference>
<proteinExistence type="predicted"/>
<organism evidence="7 8">
    <name type="scientific">Morus notabilis</name>
    <dbReference type="NCBI Taxonomy" id="981085"/>
    <lineage>
        <taxon>Eukaryota</taxon>
        <taxon>Viridiplantae</taxon>
        <taxon>Streptophyta</taxon>
        <taxon>Embryophyta</taxon>
        <taxon>Tracheophyta</taxon>
        <taxon>Spermatophyta</taxon>
        <taxon>Magnoliopsida</taxon>
        <taxon>eudicotyledons</taxon>
        <taxon>Gunneridae</taxon>
        <taxon>Pentapetalae</taxon>
        <taxon>rosids</taxon>
        <taxon>fabids</taxon>
        <taxon>Rosales</taxon>
        <taxon>Moraceae</taxon>
        <taxon>Moreae</taxon>
        <taxon>Morus</taxon>
    </lineage>
</organism>
<dbReference type="GO" id="GO:0006355">
    <property type="term" value="P:regulation of DNA-templated transcription"/>
    <property type="evidence" value="ECO:0007669"/>
    <property type="project" value="InterPro"/>
</dbReference>
<keyword evidence="8" id="KW-1185">Reference proteome</keyword>
<dbReference type="GO" id="GO:0003677">
    <property type="term" value="F:DNA binding"/>
    <property type="evidence" value="ECO:0007669"/>
    <property type="project" value="UniProtKB-KW"/>
</dbReference>
<protein>
    <submittedName>
        <fullName evidence="7">NAC domain-containing protein 90</fullName>
    </submittedName>
</protein>
<dbReference type="PANTHER" id="PTHR31744:SF220">
    <property type="entry name" value="LOW QUALITY PROTEIN: NAC DOMAIN-CONTAINING PROTEIN 90-LIKE"/>
    <property type="match status" value="1"/>
</dbReference>
<feature type="region of interest" description="Disordered" evidence="5">
    <location>
        <begin position="172"/>
        <end position="243"/>
    </location>
</feature>
<evidence type="ECO:0000256" key="5">
    <source>
        <dbReference type="SAM" id="MobiDB-lite"/>
    </source>
</evidence>
<dbReference type="SUPFAM" id="SSF101941">
    <property type="entry name" value="NAC domain"/>
    <property type="match status" value="1"/>
</dbReference>
<keyword evidence="2" id="KW-0238">DNA-binding</keyword>
<keyword evidence="1" id="KW-0805">Transcription regulation</keyword>
<dbReference type="PANTHER" id="PTHR31744">
    <property type="entry name" value="PROTEIN CUP-SHAPED COTYLEDON 2-RELATED"/>
    <property type="match status" value="1"/>
</dbReference>
<reference evidence="8" key="1">
    <citation type="submission" date="2013-01" db="EMBL/GenBank/DDBJ databases">
        <title>Draft Genome Sequence of a Mulberry Tree, Morus notabilis C.K. Schneid.</title>
        <authorList>
            <person name="He N."/>
            <person name="Zhao S."/>
        </authorList>
    </citation>
    <scope>NUCLEOTIDE SEQUENCE</scope>
</reference>